<evidence type="ECO:0000256" key="1">
    <source>
        <dbReference type="ARBA" id="ARBA00006599"/>
    </source>
</evidence>
<dbReference type="NCBIfam" id="TIGR01790">
    <property type="entry name" value="carotene-cycl"/>
    <property type="match status" value="1"/>
</dbReference>
<organism evidence="2 3">
    <name type="scientific">Sphingorhabdus rigui</name>
    <dbReference type="NCBI Taxonomy" id="1282858"/>
    <lineage>
        <taxon>Bacteria</taxon>
        <taxon>Pseudomonadati</taxon>
        <taxon>Pseudomonadota</taxon>
        <taxon>Alphaproteobacteria</taxon>
        <taxon>Sphingomonadales</taxon>
        <taxon>Sphingomonadaceae</taxon>
        <taxon>Sphingorhabdus</taxon>
    </lineage>
</organism>
<name>A0A840AZ94_9SPHN</name>
<sequence>MVIRENIKCDLAIVGGGLAGGLIALALAKMRPELKIVLIEQGDSFGGNHIWSFFASDILPEHRWLTAPLVTYGWSGYDVKFPAHSRTLDNIYYTIESERLDWVLRKNLPASSLMLGREVKAVSPRLVVLDGAQRINAGGVIDARGAGDLNHLDCGWQKFTGQLMQLSEPHNLTKPIVMDATVDQHDGYRFVYVLPFGMDKLFIEDTYYSDKPDLDPRILRQRIAAYADEQGWKVERVLREENGVLPVVMGGDLESYWASGSGRTAKAGARGAFFQPVTSYSLPDAVRNAIFIAEQPDLDGDKLNLVLRQRAQDHWNKGRFFRILNRMLFRGAEGRDRYKILERFYRLKPGLIERFYAGNSSNSDKARILIGKPPIPIGKAITAIRSKKK</sequence>
<dbReference type="InterPro" id="IPR010108">
    <property type="entry name" value="Lycopene_cyclase_b/e"/>
</dbReference>
<keyword evidence="2" id="KW-0413">Isomerase</keyword>
<comment type="similarity">
    <text evidence="1">Belongs to the lycopene cyclase family.</text>
</comment>
<dbReference type="NCBIfam" id="TIGR01789">
    <property type="entry name" value="lycopene_cycl"/>
    <property type="match status" value="1"/>
</dbReference>
<dbReference type="RefSeq" id="WP_221204202.1">
    <property type="nucleotide sequence ID" value="NZ_BAABBG010000001.1"/>
</dbReference>
<protein>
    <submittedName>
        <fullName evidence="2">Lycopene beta-cyclase</fullName>
        <ecNumber evidence="2">5.5.1.19</ecNumber>
    </submittedName>
</protein>
<proteinExistence type="inferred from homology"/>
<dbReference type="Pfam" id="PF05834">
    <property type="entry name" value="Lycopene_cycl"/>
    <property type="match status" value="1"/>
</dbReference>
<dbReference type="AlphaFoldDB" id="A0A840AZ94"/>
<dbReference type="EC" id="5.5.1.19" evidence="2"/>
<dbReference type="EMBL" id="JACIEA010000001">
    <property type="protein sequence ID" value="MBB3942316.1"/>
    <property type="molecule type" value="Genomic_DNA"/>
</dbReference>
<evidence type="ECO:0000313" key="3">
    <source>
        <dbReference type="Proteomes" id="UP000581447"/>
    </source>
</evidence>
<comment type="caution">
    <text evidence="2">The sequence shown here is derived from an EMBL/GenBank/DDBJ whole genome shotgun (WGS) entry which is preliminary data.</text>
</comment>
<keyword evidence="3" id="KW-1185">Reference proteome</keyword>
<accession>A0A840AZ94</accession>
<dbReference type="InterPro" id="IPR008461">
    <property type="entry name" value="CrtY"/>
</dbReference>
<dbReference type="GO" id="GO:0045436">
    <property type="term" value="F:lycopene beta cyclase activity"/>
    <property type="evidence" value="ECO:0007669"/>
    <property type="project" value="InterPro"/>
</dbReference>
<reference evidence="2 3" key="1">
    <citation type="submission" date="2020-08" db="EMBL/GenBank/DDBJ databases">
        <title>Genomic Encyclopedia of Type Strains, Phase IV (KMG-IV): sequencing the most valuable type-strain genomes for metagenomic binning, comparative biology and taxonomic classification.</title>
        <authorList>
            <person name="Goeker M."/>
        </authorList>
    </citation>
    <scope>NUCLEOTIDE SEQUENCE [LARGE SCALE GENOMIC DNA]</scope>
    <source>
        <strain evidence="2 3">DSM 29050</strain>
    </source>
</reference>
<dbReference type="GO" id="GO:0016117">
    <property type="term" value="P:carotenoid biosynthetic process"/>
    <property type="evidence" value="ECO:0007669"/>
    <property type="project" value="InterPro"/>
</dbReference>
<gene>
    <name evidence="2" type="ORF">GGR91_000538</name>
</gene>
<dbReference type="Proteomes" id="UP000581447">
    <property type="component" value="Unassembled WGS sequence"/>
</dbReference>
<dbReference type="InterPro" id="IPR036188">
    <property type="entry name" value="FAD/NAD-bd_sf"/>
</dbReference>
<dbReference type="GO" id="GO:0016705">
    <property type="term" value="F:oxidoreductase activity, acting on paired donors, with incorporation or reduction of molecular oxygen"/>
    <property type="evidence" value="ECO:0007669"/>
    <property type="project" value="InterPro"/>
</dbReference>
<dbReference type="Gene3D" id="3.50.50.60">
    <property type="entry name" value="FAD/NAD(P)-binding domain"/>
    <property type="match status" value="1"/>
</dbReference>
<evidence type="ECO:0000313" key="2">
    <source>
        <dbReference type="EMBL" id="MBB3942316.1"/>
    </source>
</evidence>
<dbReference type="SUPFAM" id="SSF51905">
    <property type="entry name" value="FAD/NAD(P)-binding domain"/>
    <property type="match status" value="1"/>
</dbReference>